<evidence type="ECO:0000256" key="6">
    <source>
        <dbReference type="SAM" id="MobiDB-lite"/>
    </source>
</evidence>
<feature type="transmembrane region" description="Helical" evidence="7">
    <location>
        <begin position="294"/>
        <end position="319"/>
    </location>
</feature>
<dbReference type="GO" id="GO:0016020">
    <property type="term" value="C:membrane"/>
    <property type="evidence" value="ECO:0007669"/>
    <property type="project" value="UniProtKB-SubCell"/>
</dbReference>
<feature type="region of interest" description="Disordered" evidence="6">
    <location>
        <begin position="795"/>
        <end position="846"/>
    </location>
</feature>
<evidence type="ECO:0000256" key="5">
    <source>
        <dbReference type="ARBA" id="ARBA00023136"/>
    </source>
</evidence>
<dbReference type="InterPro" id="IPR027469">
    <property type="entry name" value="Cation_efflux_TMD_sf"/>
</dbReference>
<dbReference type="InterPro" id="IPR002524">
    <property type="entry name" value="Cation_efflux"/>
</dbReference>
<dbReference type="GO" id="GO:0008324">
    <property type="term" value="F:monoatomic cation transmembrane transporter activity"/>
    <property type="evidence" value="ECO:0007669"/>
    <property type="project" value="InterPro"/>
</dbReference>
<keyword evidence="4 7" id="KW-1133">Transmembrane helix</keyword>
<feature type="compositionally biased region" description="Polar residues" evidence="6">
    <location>
        <begin position="672"/>
        <end position="681"/>
    </location>
</feature>
<dbReference type="GO" id="GO:0005783">
    <property type="term" value="C:endoplasmic reticulum"/>
    <property type="evidence" value="ECO:0007669"/>
    <property type="project" value="TreeGrafter"/>
</dbReference>
<dbReference type="GO" id="GO:0006882">
    <property type="term" value="P:intracellular zinc ion homeostasis"/>
    <property type="evidence" value="ECO:0007669"/>
    <property type="project" value="TreeGrafter"/>
</dbReference>
<protein>
    <recommendedName>
        <fullName evidence="8">Cation efflux protein transmembrane domain-containing protein</fullName>
    </recommendedName>
</protein>
<accession>A0A7S3QJL8</accession>
<dbReference type="Pfam" id="PF01545">
    <property type="entry name" value="Cation_efflux"/>
    <property type="match status" value="1"/>
</dbReference>
<proteinExistence type="predicted"/>
<evidence type="ECO:0000256" key="7">
    <source>
        <dbReference type="SAM" id="Phobius"/>
    </source>
</evidence>
<dbReference type="GO" id="GO:0006829">
    <property type="term" value="P:zinc ion transport"/>
    <property type="evidence" value="ECO:0007669"/>
    <property type="project" value="InterPro"/>
</dbReference>
<evidence type="ECO:0000256" key="1">
    <source>
        <dbReference type="ARBA" id="ARBA00004141"/>
    </source>
</evidence>
<dbReference type="EMBL" id="HBIP01000051">
    <property type="protein sequence ID" value="CAE0484977.1"/>
    <property type="molecule type" value="Transcribed_RNA"/>
</dbReference>
<dbReference type="AlphaFoldDB" id="A0A7S3QJL8"/>
<keyword evidence="2" id="KW-0813">Transport</keyword>
<feature type="compositionally biased region" description="Gly residues" evidence="6">
    <location>
        <begin position="144"/>
        <end position="163"/>
    </location>
</feature>
<evidence type="ECO:0000256" key="3">
    <source>
        <dbReference type="ARBA" id="ARBA00022692"/>
    </source>
</evidence>
<organism evidence="9">
    <name type="scientific">Dunaliella tertiolecta</name>
    <name type="common">Green alga</name>
    <dbReference type="NCBI Taxonomy" id="3047"/>
    <lineage>
        <taxon>Eukaryota</taxon>
        <taxon>Viridiplantae</taxon>
        <taxon>Chlorophyta</taxon>
        <taxon>core chlorophytes</taxon>
        <taxon>Chlorophyceae</taxon>
        <taxon>CS clade</taxon>
        <taxon>Chlamydomonadales</taxon>
        <taxon>Dunaliellaceae</taxon>
        <taxon>Dunaliella</taxon>
    </lineage>
</organism>
<feature type="region of interest" description="Disordered" evidence="6">
    <location>
        <begin position="607"/>
        <end position="629"/>
    </location>
</feature>
<reference evidence="9" key="1">
    <citation type="submission" date="2021-01" db="EMBL/GenBank/DDBJ databases">
        <authorList>
            <person name="Corre E."/>
            <person name="Pelletier E."/>
            <person name="Niang G."/>
            <person name="Scheremetjew M."/>
            <person name="Finn R."/>
            <person name="Kale V."/>
            <person name="Holt S."/>
            <person name="Cochrane G."/>
            <person name="Meng A."/>
            <person name="Brown T."/>
            <person name="Cohen L."/>
        </authorList>
    </citation>
    <scope>NUCLEOTIDE SEQUENCE</scope>
    <source>
        <strain evidence="9">CCMP1320</strain>
    </source>
</reference>
<feature type="region of interest" description="Disordered" evidence="6">
    <location>
        <begin position="540"/>
        <end position="562"/>
    </location>
</feature>
<feature type="compositionally biased region" description="Basic and acidic residues" evidence="6">
    <location>
        <begin position="822"/>
        <end position="831"/>
    </location>
</feature>
<feature type="compositionally biased region" description="Gly residues" evidence="6">
    <location>
        <begin position="832"/>
        <end position="846"/>
    </location>
</feature>
<evidence type="ECO:0000313" key="9">
    <source>
        <dbReference type="EMBL" id="CAE0484977.1"/>
    </source>
</evidence>
<feature type="compositionally biased region" description="Polar residues" evidence="6">
    <location>
        <begin position="542"/>
        <end position="558"/>
    </location>
</feature>
<feature type="compositionally biased region" description="Low complexity" evidence="6">
    <location>
        <begin position="689"/>
        <end position="705"/>
    </location>
</feature>
<dbReference type="PANTHER" id="PTHR13414">
    <property type="entry name" value="HUEL-CATION TRANSPORTER"/>
    <property type="match status" value="1"/>
</dbReference>
<name>A0A7S3QJL8_DUNTE</name>
<sequence>MGFLPTRSLPSLTRAFGGSSSLKHLLPSNLVQGRPFNMQCSTYQHSGALHKMPRASFQFCPASQHSNMYSRSIAFQPHKLLAGWSKPLLPPPLTQRAQHDYYHHHWRRSHELRSKLNAYSSNALNAAMAGGHGNPLQELMSGEAGQGADGSGISGNSSGGQGSSGNSKKGNRRMWVAKEEGEQMHRELHSLNVAIGVNVIICLAKVWVHLISGSSAMLAEALHSVADILNQVLLRVGVLKAKRAPTPQHPYGYMRDRFVWSLISAVGIFFLGAGASVIHGLHTLMEVRVLEGELWSYAVLGLSAVLEGYSLLVAARYVMAGAAAHRMSMLQYIKSGLDPTTVAVMLEDGGAVAGLVIAGVCTALTHHTGNAMWDAAGSIAVGGLLGMIAMFLVQKNRDLLLGRSMGHADSNAILLHLQKDPVVAFVTDTKTEEIGPGIFRFKAEVAWNGDKLVERYLERCGRSRVEAALRHALSPMSHPSLLDGVMKSYGRDIINAVGAEVDRIEAEIQAINPGCRYVDLETDRGRFSADPVLRDAFASMMNGPQSNEKNGSPGTSTLGEREDRVGMDGLDEASPIRAGADGSRSGTAFAAAAGLGGIAGVAAPQVVQQHHGSDGAPQGSEVDLGSSGAQGNFFGISNSLLAGEQQQPPAGALERAAQSGFAGAVLERARSSSHGANSSEQQQEEKAFGQTQQGAAGQQQQQQGQDILWDGQARITEERLAAWDNSPCANSFGEEDYKEVYLESGEVGSTLDGSSFGDGTGSAQAVSAFVADYPCSLCDIPLEHLELEDQLLQQEQCGGSGSRTRNHIEEQGAYSKAPGHSNAEHAEHGGGEDVGGEGAVGKGQGR</sequence>
<gene>
    <name evidence="9" type="ORF">DTER00134_LOCUS16</name>
</gene>
<dbReference type="InterPro" id="IPR040177">
    <property type="entry name" value="SLC30A9"/>
</dbReference>
<dbReference type="NCBIfam" id="TIGR01297">
    <property type="entry name" value="CDF"/>
    <property type="match status" value="1"/>
</dbReference>
<feature type="region of interest" description="Disordered" evidence="6">
    <location>
        <begin position="130"/>
        <end position="172"/>
    </location>
</feature>
<feature type="transmembrane region" description="Helical" evidence="7">
    <location>
        <begin position="258"/>
        <end position="282"/>
    </location>
</feature>
<feature type="transmembrane region" description="Helical" evidence="7">
    <location>
        <begin position="340"/>
        <end position="365"/>
    </location>
</feature>
<evidence type="ECO:0000259" key="8">
    <source>
        <dbReference type="Pfam" id="PF01545"/>
    </source>
</evidence>
<dbReference type="InterPro" id="IPR058533">
    <property type="entry name" value="Cation_efflux_TM"/>
</dbReference>
<keyword evidence="3 7" id="KW-0812">Transmembrane</keyword>
<evidence type="ECO:0000256" key="2">
    <source>
        <dbReference type="ARBA" id="ARBA00022448"/>
    </source>
</evidence>
<dbReference type="Gene3D" id="1.20.1510.10">
    <property type="entry name" value="Cation efflux protein transmembrane domain"/>
    <property type="match status" value="1"/>
</dbReference>
<evidence type="ECO:0000256" key="4">
    <source>
        <dbReference type="ARBA" id="ARBA00022989"/>
    </source>
</evidence>
<dbReference type="PANTHER" id="PTHR13414:SF9">
    <property type="entry name" value="PROTON-COUPLED ZINC ANTIPORTER SLC30A9, MITOCHONDRIAL"/>
    <property type="match status" value="1"/>
</dbReference>
<comment type="subcellular location">
    <subcellularLocation>
        <location evidence="1">Membrane</location>
        <topology evidence="1">Multi-pass membrane protein</topology>
    </subcellularLocation>
</comment>
<feature type="transmembrane region" description="Helical" evidence="7">
    <location>
        <begin position="371"/>
        <end position="393"/>
    </location>
</feature>
<dbReference type="SUPFAM" id="SSF161111">
    <property type="entry name" value="Cation efflux protein transmembrane domain-like"/>
    <property type="match status" value="1"/>
</dbReference>
<keyword evidence="5 7" id="KW-0472">Membrane</keyword>
<feature type="region of interest" description="Disordered" evidence="6">
    <location>
        <begin position="668"/>
        <end position="706"/>
    </location>
</feature>
<feature type="domain" description="Cation efflux protein transmembrane" evidence="8">
    <location>
        <begin position="193"/>
        <end position="401"/>
    </location>
</feature>